<keyword evidence="3" id="KW-1185">Reference proteome</keyword>
<dbReference type="EMBL" id="FTOR01000003">
    <property type="protein sequence ID" value="SIT09739.1"/>
    <property type="molecule type" value="Genomic_DNA"/>
</dbReference>
<dbReference type="OrthoDB" id="658938at2"/>
<sequence>MKRIIIIAISGIVLAAAAGHAQTLQTVTDNGGNTTTNAITISPSVTATVANTVAPALNLNPNYSRVGPVSVIADFNSVDGVAKTYTSIYPASVTGSGTGLMVSITVASASPRIATVAIVNAGTGYNVGDVLSIPRSAVGSATAGSYLLYVGNVNATASFSVNNAPFIINGYSQGHSYQGAFTPMMNFSATFKNGSPAVSHPAAFGYYFKTSQNPFWSFLFNGTYALGISGTTGVDIPLLNATRANIDFINTGYINNSNGYMIISGTTNSSYLDNSVKFYGNTAVTGSSFAANSTIVSGAVTTLNITNAGSGYAPGTYSNLKATGGSGSGLYITVIVGSAGTVTNAVVANGISYAGQNYAQNETVSAPLSGGTGFAATINLRTNHNFSALVNVSTFKTKTADTFFTVKSIPNISQETGATGNVYGFFHDPRITSLLGKNIAFQNITGDVYMGTTSGNVGIGTSNPTQKLSVAGTILAKRVKASVAKENWPDYVFASDYQLPSLEQVDAYIKQNQHLPEVPSADAVSKQGLDVGDSQALLLKKIEELTLYLIDQNEKIKAQGERIKKLEEKKAIGVVR</sequence>
<dbReference type="RefSeq" id="WP_076379275.1">
    <property type="nucleotide sequence ID" value="NZ_AP017422.1"/>
</dbReference>
<gene>
    <name evidence="2" type="ORF">SAMN05421788_103467</name>
</gene>
<dbReference type="AlphaFoldDB" id="A0A173ML61"/>
<evidence type="ECO:0000313" key="2">
    <source>
        <dbReference type="EMBL" id="SIT09739.1"/>
    </source>
</evidence>
<evidence type="ECO:0000313" key="3">
    <source>
        <dbReference type="Proteomes" id="UP000186917"/>
    </source>
</evidence>
<protein>
    <recommendedName>
        <fullName evidence="4">Chaperone of endosialidase</fullName>
    </recommendedName>
</protein>
<dbReference type="KEGG" id="fln:FLA_4164"/>
<feature type="signal peptide" evidence="1">
    <location>
        <begin position="1"/>
        <end position="21"/>
    </location>
</feature>
<dbReference type="Proteomes" id="UP000186917">
    <property type="component" value="Unassembled WGS sequence"/>
</dbReference>
<dbReference type="STRING" id="477680.SAMN05421788_103467"/>
<keyword evidence="1" id="KW-0732">Signal</keyword>
<evidence type="ECO:0008006" key="4">
    <source>
        <dbReference type="Google" id="ProtNLM"/>
    </source>
</evidence>
<feature type="chain" id="PRO_5011625662" description="Chaperone of endosialidase" evidence="1">
    <location>
        <begin position="22"/>
        <end position="576"/>
    </location>
</feature>
<evidence type="ECO:0000256" key="1">
    <source>
        <dbReference type="SAM" id="SignalP"/>
    </source>
</evidence>
<accession>A0A173ML61</accession>
<name>A0A173ML61_9BACT</name>
<organism evidence="2 3">
    <name type="scientific">Filimonas lacunae</name>
    <dbReference type="NCBI Taxonomy" id="477680"/>
    <lineage>
        <taxon>Bacteria</taxon>
        <taxon>Pseudomonadati</taxon>
        <taxon>Bacteroidota</taxon>
        <taxon>Chitinophagia</taxon>
        <taxon>Chitinophagales</taxon>
        <taxon>Chitinophagaceae</taxon>
        <taxon>Filimonas</taxon>
    </lineage>
</organism>
<proteinExistence type="predicted"/>
<reference evidence="3" key="1">
    <citation type="submission" date="2017-01" db="EMBL/GenBank/DDBJ databases">
        <authorList>
            <person name="Varghese N."/>
            <person name="Submissions S."/>
        </authorList>
    </citation>
    <scope>NUCLEOTIDE SEQUENCE [LARGE SCALE GENOMIC DNA]</scope>
    <source>
        <strain evidence="3">DSM 21054</strain>
    </source>
</reference>